<evidence type="ECO:0000259" key="1">
    <source>
        <dbReference type="Pfam" id="PF01208"/>
    </source>
</evidence>
<dbReference type="HOGENOM" id="CLU_059388_0_0_9"/>
<dbReference type="InterPro" id="IPR038071">
    <property type="entry name" value="UROD/MetE-like_sf"/>
</dbReference>
<evidence type="ECO:0000313" key="2">
    <source>
        <dbReference type="EMBL" id="AFA49488.1"/>
    </source>
</evidence>
<dbReference type="AlphaFoldDB" id="H6LFK1"/>
<sequence>MNKQEISNASQEKNQNFIDVYEGNLPKRIPISIEIDGAASIEYAGMNLITAQYSADQIIEAMEFTNELFDTDLVVGFSSRLPSFYKMLGARNYVMGGDGFMQHPDVHGIEPDEYDELISDPIKVCWEKVLPKFYDELAKPAPENMIALMKMQMSKDLIMGKVGPAMRRIAGKHGKVTEKFKVKRTRAPFDLLADTFRSFTGISSDIRRYPTKVLDACEALLPLALKMGMPTTEPAKKTRVGISLHMAPYMREKDFEKFWWPTFKQMVESIVASGYGVSMFCEEDWMRFIDYLYELPAGCEMQFEHGDPQFIKNKIGDKHIIQGLFPLSLLRYGTTQEVEAKAKEYMDILAPGGNYIFGVDKSILRASDLQIENLQALIKCIKEYGTY</sequence>
<evidence type="ECO:0000313" key="3">
    <source>
        <dbReference type="Proteomes" id="UP000007177"/>
    </source>
</evidence>
<gene>
    <name evidence="2" type="ordered locus">Awo_c27350</name>
</gene>
<organism evidence="2 3">
    <name type="scientific">Acetobacterium woodii (strain ATCC 29683 / DSM 1030 / JCM 2381 / KCTC 1655 / WB1)</name>
    <dbReference type="NCBI Taxonomy" id="931626"/>
    <lineage>
        <taxon>Bacteria</taxon>
        <taxon>Bacillati</taxon>
        <taxon>Bacillota</taxon>
        <taxon>Clostridia</taxon>
        <taxon>Eubacteriales</taxon>
        <taxon>Eubacteriaceae</taxon>
        <taxon>Acetobacterium</taxon>
    </lineage>
</organism>
<proteinExistence type="predicted"/>
<dbReference type="STRING" id="931626.Awo_c27350"/>
<dbReference type="EMBL" id="CP002987">
    <property type="protein sequence ID" value="AFA49488.1"/>
    <property type="molecule type" value="Genomic_DNA"/>
</dbReference>
<protein>
    <recommendedName>
        <fullName evidence="1">Uroporphyrinogen decarboxylase (URO-D) domain-containing protein</fullName>
    </recommendedName>
</protein>
<dbReference type="GO" id="GO:0004853">
    <property type="term" value="F:uroporphyrinogen decarboxylase activity"/>
    <property type="evidence" value="ECO:0007669"/>
    <property type="project" value="InterPro"/>
</dbReference>
<dbReference type="SUPFAM" id="SSF51726">
    <property type="entry name" value="UROD/MetE-like"/>
    <property type="match status" value="1"/>
</dbReference>
<name>H6LFK1_ACEWD</name>
<keyword evidence="3" id="KW-1185">Reference proteome</keyword>
<dbReference type="InterPro" id="IPR000257">
    <property type="entry name" value="Uroporphyrinogen_deCOase"/>
</dbReference>
<reference evidence="3" key="1">
    <citation type="submission" date="2011-07" db="EMBL/GenBank/DDBJ databases">
        <title>Complete genome sequence of Acetobacterium woodii.</title>
        <authorList>
            <person name="Poehlein A."/>
            <person name="Schmidt S."/>
            <person name="Kaster A.-K."/>
            <person name="Goenrich M."/>
            <person name="Vollmers J."/>
            <person name="Thuermer A."/>
            <person name="Gottschalk G."/>
            <person name="Thauer R.K."/>
            <person name="Daniel R."/>
            <person name="Mueller V."/>
        </authorList>
    </citation>
    <scope>NUCLEOTIDE SEQUENCE [LARGE SCALE GENOMIC DNA]</scope>
    <source>
        <strain evidence="3">ATCC 29683 / DSM 1030 / JCM 2381 / KCTC 1655 / WB1</strain>
    </source>
</reference>
<dbReference type="KEGG" id="awo:Awo_c27350"/>
<feature type="domain" description="Uroporphyrinogen decarboxylase (URO-D)" evidence="1">
    <location>
        <begin position="187"/>
        <end position="384"/>
    </location>
</feature>
<dbReference type="Pfam" id="PF01208">
    <property type="entry name" value="URO-D"/>
    <property type="match status" value="1"/>
</dbReference>
<dbReference type="eggNOG" id="COG0407">
    <property type="taxonomic scope" value="Bacteria"/>
</dbReference>
<dbReference type="OrthoDB" id="1777561at2"/>
<accession>H6LFK1</accession>
<dbReference type="Gene3D" id="3.20.20.210">
    <property type="match status" value="1"/>
</dbReference>
<reference evidence="2 3" key="2">
    <citation type="journal article" date="2012" name="PLoS ONE">
        <title>An ancient pathway combining carbon dioxide fixation with the generation and utilization of a sodium ion gradient for ATP synthesis.</title>
        <authorList>
            <person name="Poehlein A."/>
            <person name="Schmidt S."/>
            <person name="Kaster A.K."/>
            <person name="Goenrich M."/>
            <person name="Vollmers J."/>
            <person name="Thurmer A."/>
            <person name="Bertsch J."/>
            <person name="Schuchmann K."/>
            <person name="Voigt B."/>
            <person name="Hecker M."/>
            <person name="Daniel R."/>
            <person name="Thauer R.K."/>
            <person name="Gottschalk G."/>
            <person name="Muller V."/>
        </authorList>
    </citation>
    <scope>NUCLEOTIDE SEQUENCE [LARGE SCALE GENOMIC DNA]</scope>
    <source>
        <strain evidence="3">ATCC 29683 / DSM 1030 / JCM 2381 / KCTC 1655 / WB1</strain>
    </source>
</reference>
<dbReference type="RefSeq" id="WP_014357086.1">
    <property type="nucleotide sequence ID" value="NC_016894.1"/>
</dbReference>
<dbReference type="Proteomes" id="UP000007177">
    <property type="component" value="Chromosome"/>
</dbReference>
<dbReference type="GO" id="GO:0006779">
    <property type="term" value="P:porphyrin-containing compound biosynthetic process"/>
    <property type="evidence" value="ECO:0007669"/>
    <property type="project" value="InterPro"/>
</dbReference>